<dbReference type="EMBL" id="BAER01000072">
    <property type="protein sequence ID" value="GAC33705.1"/>
    <property type="molecule type" value="Genomic_DNA"/>
</dbReference>
<dbReference type="AlphaFoldDB" id="K7AEG5"/>
<comment type="caution">
    <text evidence="2">The sequence shown here is derived from an EMBL/GenBank/DDBJ whole genome shotgun (WGS) entry which is preliminary data.</text>
</comment>
<evidence type="ECO:0000256" key="1">
    <source>
        <dbReference type="SAM" id="Phobius"/>
    </source>
</evidence>
<evidence type="ECO:0000313" key="3">
    <source>
        <dbReference type="Proteomes" id="UP000006322"/>
    </source>
</evidence>
<keyword evidence="1" id="KW-0472">Membrane</keyword>
<keyword evidence="1" id="KW-0812">Transmembrane</keyword>
<protein>
    <submittedName>
        <fullName evidence="2">Uncharacterized protein</fullName>
    </submittedName>
</protein>
<gene>
    <name evidence="2" type="ORF">GPLA_2811</name>
</gene>
<dbReference type="RefSeq" id="WP_007105472.1">
    <property type="nucleotide sequence ID" value="NZ_BAER01000072.1"/>
</dbReference>
<keyword evidence="1" id="KW-1133">Transmembrane helix</keyword>
<feature type="transmembrane region" description="Helical" evidence="1">
    <location>
        <begin position="6"/>
        <end position="26"/>
    </location>
</feature>
<accession>K7AEG5</accession>
<sequence>MNSEIIAALVADLAWPLVVLIVLYVLRTEISKMLSRLSTLKAGNVEMQLHEQISAQDLSVEQLHKLSKLSVGELDLFLLVSFSENIGFTYQTTIPREIFMRRLKALEDAALLEILKNYEGDNIRHNLTESGRTLRQLVITSSTQLLRMSAGA</sequence>
<dbReference type="Proteomes" id="UP000006322">
    <property type="component" value="Unassembled WGS sequence"/>
</dbReference>
<evidence type="ECO:0000313" key="2">
    <source>
        <dbReference type="EMBL" id="GAC33705.1"/>
    </source>
</evidence>
<name>K7AEG5_9ALTE</name>
<keyword evidence="3" id="KW-1185">Reference proteome</keyword>
<organism evidence="2 3">
    <name type="scientific">Paraglaciecola polaris LMG 21857</name>
    <dbReference type="NCBI Taxonomy" id="1129793"/>
    <lineage>
        <taxon>Bacteria</taxon>
        <taxon>Pseudomonadati</taxon>
        <taxon>Pseudomonadota</taxon>
        <taxon>Gammaproteobacteria</taxon>
        <taxon>Alteromonadales</taxon>
        <taxon>Alteromonadaceae</taxon>
        <taxon>Paraglaciecola</taxon>
    </lineage>
</organism>
<proteinExistence type="predicted"/>
<reference evidence="3" key="1">
    <citation type="journal article" date="2014" name="Environ. Microbiol.">
        <title>Comparative genomics of the marine bacterial genus Glaciecola reveals the high degree of genomic diversity and genomic characteristic for cold adaptation.</title>
        <authorList>
            <person name="Qin Q.L."/>
            <person name="Xie B.B."/>
            <person name="Yu Y."/>
            <person name="Shu Y.L."/>
            <person name="Rong J.C."/>
            <person name="Zhang Y.J."/>
            <person name="Zhao D.L."/>
            <person name="Chen X.L."/>
            <person name="Zhang X.Y."/>
            <person name="Chen B."/>
            <person name="Zhou B.C."/>
            <person name="Zhang Y.Z."/>
        </authorList>
    </citation>
    <scope>NUCLEOTIDE SEQUENCE [LARGE SCALE GENOMIC DNA]</scope>
    <source>
        <strain evidence="3">LMG 21857</strain>
    </source>
</reference>